<sequence length="49" mass="5545">MSIYQLGDDRLTNLKILAPNILGRKVDDELIHTFCFISVKEEVGPISEI</sequence>
<proteinExistence type="predicted"/>
<dbReference type="Proteomes" id="UP000070319">
    <property type="component" value="Unassembled WGS sequence"/>
</dbReference>
<evidence type="ECO:0000313" key="2">
    <source>
        <dbReference type="Proteomes" id="UP000070319"/>
    </source>
</evidence>
<dbReference type="EMBL" id="LTDF01000046">
    <property type="protein sequence ID" value="KXT54140.1"/>
    <property type="molecule type" value="Genomic_DNA"/>
</dbReference>
<accession>A0A139LRT3</accession>
<dbReference type="PATRIC" id="fig|329854.7.peg.962"/>
<organism evidence="1">
    <name type="scientific">Bacteroides intestinalis</name>
    <dbReference type="NCBI Taxonomy" id="329854"/>
    <lineage>
        <taxon>Bacteria</taxon>
        <taxon>Pseudomonadati</taxon>
        <taxon>Bacteroidota</taxon>
        <taxon>Bacteroidia</taxon>
        <taxon>Bacteroidales</taxon>
        <taxon>Bacteroidaceae</taxon>
        <taxon>Bacteroides</taxon>
    </lineage>
</organism>
<evidence type="ECO:0000313" key="1">
    <source>
        <dbReference type="EMBL" id="KXT54140.1"/>
    </source>
</evidence>
<gene>
    <name evidence="1" type="ORF">HMPREF2531_00952</name>
</gene>
<comment type="caution">
    <text evidence="1">The sequence shown here is derived from an EMBL/GenBank/DDBJ whole genome shotgun (WGS) entry which is preliminary data.</text>
</comment>
<protein>
    <submittedName>
        <fullName evidence="1">Uncharacterized protein</fullName>
    </submittedName>
</protein>
<name>A0A139LRT3_9BACE</name>
<reference evidence="1 2" key="1">
    <citation type="submission" date="2016-02" db="EMBL/GenBank/DDBJ databases">
        <authorList>
            <person name="Wen L."/>
            <person name="He K."/>
            <person name="Yang H."/>
        </authorList>
    </citation>
    <scope>NUCLEOTIDE SEQUENCE [LARGE SCALE GENOMIC DNA]</scope>
    <source>
        <strain evidence="1 2">KLE1704</strain>
    </source>
</reference>
<dbReference type="AlphaFoldDB" id="A0A139LRT3"/>